<reference evidence="3" key="1">
    <citation type="submission" date="2011-03" db="EMBL/GenBank/DDBJ databases">
        <title>Complete sequence of Sphingobacterium sp. 21.</title>
        <authorList>
            <consortium name="US DOE Joint Genome Institute"/>
            <person name="Lucas S."/>
            <person name="Copeland A."/>
            <person name="Lapidus A."/>
            <person name="Cheng J.-F."/>
            <person name="Goodwin L."/>
            <person name="Pitluck S."/>
            <person name="Davenport K."/>
            <person name="Detter J.C."/>
            <person name="Han C."/>
            <person name="Tapia R."/>
            <person name="Land M."/>
            <person name="Hauser L."/>
            <person name="Kyrpides N."/>
            <person name="Ivanova N."/>
            <person name="Ovchinnikova G."/>
            <person name="Pagani I."/>
            <person name="Siebers A.K."/>
            <person name="Allgaier M."/>
            <person name="Thelen M.P."/>
            <person name="Hugenholtz P."/>
            <person name="Woyke T."/>
        </authorList>
    </citation>
    <scope>NUCLEOTIDE SEQUENCE</scope>
    <source>
        <strain evidence="3">21</strain>
    </source>
</reference>
<organism evidence="3">
    <name type="scientific">Sphingobacterium sp. (strain 21)</name>
    <dbReference type="NCBI Taxonomy" id="743722"/>
    <lineage>
        <taxon>Bacteria</taxon>
        <taxon>Pseudomonadati</taxon>
        <taxon>Bacteroidota</taxon>
        <taxon>Sphingobacteriia</taxon>
        <taxon>Sphingobacteriales</taxon>
        <taxon>Sphingobacteriaceae</taxon>
        <taxon>Sphingobacterium</taxon>
    </lineage>
</organism>
<feature type="transmembrane region" description="Helical" evidence="2">
    <location>
        <begin position="163"/>
        <end position="184"/>
    </location>
</feature>
<keyword evidence="2" id="KW-1133">Transmembrane helix</keyword>
<dbReference type="AlphaFoldDB" id="F4C2C6"/>
<evidence type="ECO:0000313" key="3">
    <source>
        <dbReference type="EMBL" id="ADZ80004.1"/>
    </source>
</evidence>
<protein>
    <recommendedName>
        <fullName evidence="4">Lipoprotein</fullName>
    </recommendedName>
</protein>
<keyword evidence="2" id="KW-0472">Membrane</keyword>
<dbReference type="EMBL" id="CP002584">
    <property type="protein sequence ID" value="ADZ80004.1"/>
    <property type="molecule type" value="Genomic_DNA"/>
</dbReference>
<evidence type="ECO:0008006" key="4">
    <source>
        <dbReference type="Google" id="ProtNLM"/>
    </source>
</evidence>
<feature type="compositionally biased region" description="Basic and acidic residues" evidence="1">
    <location>
        <begin position="130"/>
        <end position="147"/>
    </location>
</feature>
<keyword evidence="2" id="KW-0812">Transmembrane</keyword>
<proteinExistence type="predicted"/>
<dbReference type="PATRIC" id="fig|743722.3.peg.3707"/>
<name>F4C2C6_SPHS2</name>
<evidence type="ECO:0000256" key="1">
    <source>
        <dbReference type="SAM" id="MobiDB-lite"/>
    </source>
</evidence>
<feature type="region of interest" description="Disordered" evidence="1">
    <location>
        <begin position="130"/>
        <end position="151"/>
    </location>
</feature>
<evidence type="ECO:0000256" key="2">
    <source>
        <dbReference type="SAM" id="Phobius"/>
    </source>
</evidence>
<gene>
    <name evidence="3" type="ordered locus">Sph21_3466</name>
</gene>
<dbReference type="KEGG" id="shg:Sph21_3466"/>
<dbReference type="PROSITE" id="PS51257">
    <property type="entry name" value="PROKAR_LIPOPROTEIN"/>
    <property type="match status" value="1"/>
</dbReference>
<dbReference type="STRING" id="743722.Sph21_3466"/>
<accession>F4C2C6</accession>
<sequence>MKNLLLIVVVLSFSSCGLFKNTFRHKEVQSEVSKSTLSKSEDSTGLKIDRTVITETSEIDTSITIPGKTLSSQKKATKEELREGVLVVDSAGIKVKIMLDSANELIKALVQTDTAVFKVKKKNQRIEARDITEQSETKDKHEQERQVAIENKTGTVEKTPIKMGNLVAIVLGALFILGVFIWIYRRFKK</sequence>
<dbReference type="HOGENOM" id="CLU_1433644_0_0_10"/>